<organism evidence="1 2">
    <name type="scientific">Panicum virgatum</name>
    <name type="common">Blackwell switchgrass</name>
    <dbReference type="NCBI Taxonomy" id="38727"/>
    <lineage>
        <taxon>Eukaryota</taxon>
        <taxon>Viridiplantae</taxon>
        <taxon>Streptophyta</taxon>
        <taxon>Embryophyta</taxon>
        <taxon>Tracheophyta</taxon>
        <taxon>Spermatophyta</taxon>
        <taxon>Magnoliopsida</taxon>
        <taxon>Liliopsida</taxon>
        <taxon>Poales</taxon>
        <taxon>Poaceae</taxon>
        <taxon>PACMAD clade</taxon>
        <taxon>Panicoideae</taxon>
        <taxon>Panicodae</taxon>
        <taxon>Paniceae</taxon>
        <taxon>Panicinae</taxon>
        <taxon>Panicum</taxon>
        <taxon>Panicum sect. Hiantes</taxon>
    </lineage>
</organism>
<gene>
    <name evidence="1" type="ORF">PVAP13_2KG462300</name>
</gene>
<evidence type="ECO:0000313" key="2">
    <source>
        <dbReference type="Proteomes" id="UP000823388"/>
    </source>
</evidence>
<evidence type="ECO:0000313" key="1">
    <source>
        <dbReference type="EMBL" id="KAG2645864.1"/>
    </source>
</evidence>
<keyword evidence="2" id="KW-1185">Reference proteome</keyword>
<comment type="caution">
    <text evidence="1">The sequence shown here is derived from an EMBL/GenBank/DDBJ whole genome shotgun (WGS) entry which is preliminary data.</text>
</comment>
<accession>A0A8T0WKZ2</accession>
<sequence length="68" mass="7648">MVGAIIPHPEQAVQVDDSSSSFCAVPVDNYSLEFIKFSPSSRSTRFHFKFVQCPFHPTVPNHCSEHLI</sequence>
<dbReference type="AlphaFoldDB" id="A0A8T0WKZ2"/>
<dbReference type="Proteomes" id="UP000823388">
    <property type="component" value="Chromosome 2K"/>
</dbReference>
<reference evidence="1" key="1">
    <citation type="submission" date="2020-05" db="EMBL/GenBank/DDBJ databases">
        <title>WGS assembly of Panicum virgatum.</title>
        <authorList>
            <person name="Lovell J.T."/>
            <person name="Jenkins J."/>
            <person name="Shu S."/>
            <person name="Juenger T.E."/>
            <person name="Schmutz J."/>
        </authorList>
    </citation>
    <scope>NUCLEOTIDE SEQUENCE</scope>
    <source>
        <strain evidence="1">AP13</strain>
    </source>
</reference>
<dbReference type="EMBL" id="CM029039">
    <property type="protein sequence ID" value="KAG2645864.1"/>
    <property type="molecule type" value="Genomic_DNA"/>
</dbReference>
<proteinExistence type="predicted"/>
<name>A0A8T0WKZ2_PANVG</name>
<protein>
    <submittedName>
        <fullName evidence="1">Uncharacterized protein</fullName>
    </submittedName>
</protein>